<keyword evidence="4" id="KW-0067">ATP-binding</keyword>
<feature type="compositionally biased region" description="Basic and acidic residues" evidence="9">
    <location>
        <begin position="819"/>
        <end position="828"/>
    </location>
</feature>
<organism evidence="11 12">
    <name type="scientific">Nicrophorus vespilloides</name>
    <name type="common">Boreal carrion beetle</name>
    <dbReference type="NCBI Taxonomy" id="110193"/>
    <lineage>
        <taxon>Eukaryota</taxon>
        <taxon>Metazoa</taxon>
        <taxon>Ecdysozoa</taxon>
        <taxon>Arthropoda</taxon>
        <taxon>Hexapoda</taxon>
        <taxon>Insecta</taxon>
        <taxon>Pterygota</taxon>
        <taxon>Neoptera</taxon>
        <taxon>Endopterygota</taxon>
        <taxon>Coleoptera</taxon>
        <taxon>Polyphaga</taxon>
        <taxon>Staphyliniformia</taxon>
        <taxon>Silphidae</taxon>
        <taxon>Nicrophorinae</taxon>
        <taxon>Nicrophorus</taxon>
    </lineage>
</organism>
<dbReference type="Gene3D" id="3.40.50.300">
    <property type="entry name" value="P-loop containing nucleotide triphosphate hydrolases"/>
    <property type="match status" value="1"/>
</dbReference>
<evidence type="ECO:0000313" key="12">
    <source>
        <dbReference type="RefSeq" id="XP_017780775.1"/>
    </source>
</evidence>
<evidence type="ECO:0000256" key="6">
    <source>
        <dbReference type="ARBA" id="ARBA00023242"/>
    </source>
</evidence>
<dbReference type="PANTHER" id="PTHR46765">
    <property type="entry name" value="P-LOOP CONTAINING NUCLEOSIDE TRIPHOSPHATE HYDROLASES SUPERFAMILY PROTEIN"/>
    <property type="match status" value="1"/>
</dbReference>
<dbReference type="PANTHER" id="PTHR46765:SF1">
    <property type="entry name" value="P-LOOP CONTAINING NUCLEOSIDE TRIPHOSPHATE HYDROLASES SUPERFAMILY PROTEIN"/>
    <property type="match status" value="1"/>
</dbReference>
<evidence type="ECO:0000256" key="1">
    <source>
        <dbReference type="ARBA" id="ARBA00004123"/>
    </source>
</evidence>
<dbReference type="Proteomes" id="UP000695000">
    <property type="component" value="Unplaced"/>
</dbReference>
<evidence type="ECO:0000256" key="2">
    <source>
        <dbReference type="ARBA" id="ARBA00022705"/>
    </source>
</evidence>
<keyword evidence="6" id="KW-0539">Nucleus</keyword>
<evidence type="ECO:0000313" key="11">
    <source>
        <dbReference type="Proteomes" id="UP000695000"/>
    </source>
</evidence>
<reference evidence="12" key="1">
    <citation type="submission" date="2025-08" db="UniProtKB">
        <authorList>
            <consortium name="RefSeq"/>
        </authorList>
    </citation>
    <scope>IDENTIFICATION</scope>
    <source>
        <tissue evidence="12">Whole Larva</tissue>
    </source>
</reference>
<dbReference type="InterPro" id="IPR027417">
    <property type="entry name" value="P-loop_NTPase"/>
</dbReference>
<evidence type="ECO:0000256" key="8">
    <source>
        <dbReference type="ARBA" id="ARBA00043975"/>
    </source>
</evidence>
<dbReference type="Pfam" id="PF00004">
    <property type="entry name" value="AAA"/>
    <property type="match status" value="1"/>
</dbReference>
<accession>A0ABM1N1S5</accession>
<evidence type="ECO:0000259" key="10">
    <source>
        <dbReference type="SMART" id="SM00382"/>
    </source>
</evidence>
<evidence type="ECO:0000256" key="4">
    <source>
        <dbReference type="ARBA" id="ARBA00022840"/>
    </source>
</evidence>
<evidence type="ECO:0000256" key="9">
    <source>
        <dbReference type="SAM" id="MobiDB-lite"/>
    </source>
</evidence>
<comment type="similarity">
    <text evidence="8">Belongs to the activator 1 small subunits family. CTF18 subfamily.</text>
</comment>
<sequence>MDEYEEFDEFEAMYADDLEALRDQDYDEVPARKQLNVAKEKPAESQDLFDDDDFEQVPEVAVSQKSQVSKGGQSQQLFGDEFGACSSQQSRKFQSQKSFEDEFEPLSYEVEKQPKKRTIRALFGDIDDIIEDEIQLPKPKKLKDTGAVEERLEEYAMIEHIIELRRLAKAKSDPLAVFSGSYDLCTENFRDNISYIEPKYTAISIVNWEGVKIYLRFHSEQFQREEMQRFRSDLDSAAIMGEGFKRTMDEAKEILSKECRESNNVEEATKAIEEDKSLLWVDLYKPRKYLELLSDESTNRTLLKWLKLWDKIVFNRRPKVVPKKPQEEGKFKNRFELNLELDESGRPQHKVALLCGPPGLGKTTLAHMVASHAGYKVIEINASDDRSAESFRTSLENATQMTSVLDSEKRPNCLVFDEIDGAPTASIDFLIKYVNGAYVSKSKKGKAQKGSVLKRPIICICNDVYVPALRALRQIAFVVHFPPTKTARLAERLKEISNKERIKTDLGTLMALGEKSSNDIRSCLSFLHFFKFQKNFVTLSDVQKTSIGQKDMQKGLFSVWQDIFEIERPKAKGDLVTLGSRWNKVVSTISAFGDYERVAQGVFENYPTMQIKDSTLNSTCLALEWFCYSDIISTQIATLQNYSLTGYLQFGFVMWNYAFASFQKQKITYPNAGANARSGALKSKALMTEVLRGVRPGTRVFLGGKSVLLDVLPLLSRIVVPTLRPVNLHVFSKQEKDEMGRVVSTMIDYNLNYIQERQQDGTYSFNLDPDINGLVKFPNSRSDSRQLTYFNKQLIAHEIEVEKMRRVEAAKYVDGNRAPTEKTSKERPAPPPSAKIPKKPEKAAPFNFLQKRKKDSSKTGSGSAASSAAGEGSSKMEGLIWYKYKEGHTNAVRKRGHVSDWV</sequence>
<dbReference type="RefSeq" id="XP_017780775.1">
    <property type="nucleotide sequence ID" value="XM_017925286.1"/>
</dbReference>
<dbReference type="InterPro" id="IPR053016">
    <property type="entry name" value="CTF18-RFC_complex"/>
</dbReference>
<dbReference type="SMART" id="SM00382">
    <property type="entry name" value="AAA"/>
    <property type="match status" value="1"/>
</dbReference>
<dbReference type="CDD" id="cd00009">
    <property type="entry name" value="AAA"/>
    <property type="match status" value="1"/>
</dbReference>
<comment type="subcellular location">
    <subcellularLocation>
        <location evidence="1">Nucleus</location>
    </subcellularLocation>
</comment>
<evidence type="ECO:0000256" key="7">
    <source>
        <dbReference type="ARBA" id="ARBA00023306"/>
    </source>
</evidence>
<dbReference type="InterPro" id="IPR047854">
    <property type="entry name" value="RFC_lid"/>
</dbReference>
<feature type="region of interest" description="Disordered" evidence="9">
    <location>
        <begin position="812"/>
        <end position="874"/>
    </location>
</feature>
<gene>
    <name evidence="12" type="primary">LOC108565702</name>
</gene>
<keyword evidence="2" id="KW-0235">DNA replication</keyword>
<evidence type="ECO:0000256" key="3">
    <source>
        <dbReference type="ARBA" id="ARBA00022741"/>
    </source>
</evidence>
<dbReference type="InterPro" id="IPR003959">
    <property type="entry name" value="ATPase_AAA_core"/>
</dbReference>
<keyword evidence="11" id="KW-1185">Reference proteome</keyword>
<dbReference type="SUPFAM" id="SSF52540">
    <property type="entry name" value="P-loop containing nucleoside triphosphate hydrolases"/>
    <property type="match status" value="1"/>
</dbReference>
<evidence type="ECO:0000256" key="5">
    <source>
        <dbReference type="ARBA" id="ARBA00023125"/>
    </source>
</evidence>
<name>A0ABM1N1S5_NICVS</name>
<proteinExistence type="inferred from homology"/>
<feature type="domain" description="AAA+ ATPase" evidence="10">
    <location>
        <begin position="348"/>
        <end position="481"/>
    </location>
</feature>
<protein>
    <submittedName>
        <fullName evidence="12">Chromosome transmission fidelity protein 18 homolog</fullName>
    </submittedName>
</protein>
<feature type="compositionally biased region" description="Low complexity" evidence="9">
    <location>
        <begin position="858"/>
        <end position="874"/>
    </location>
</feature>
<dbReference type="InterPro" id="IPR003593">
    <property type="entry name" value="AAA+_ATPase"/>
</dbReference>
<keyword evidence="3" id="KW-0547">Nucleotide-binding</keyword>
<dbReference type="Gene3D" id="1.10.8.60">
    <property type="match status" value="1"/>
</dbReference>
<keyword evidence="5" id="KW-0238">DNA-binding</keyword>
<dbReference type="GeneID" id="108565702"/>
<keyword evidence="7" id="KW-0131">Cell cycle</keyword>
<dbReference type="CDD" id="cd18140">
    <property type="entry name" value="HLD_clamp_RFC"/>
    <property type="match status" value="1"/>
</dbReference>